<dbReference type="GO" id="GO:0009408">
    <property type="term" value="P:response to heat"/>
    <property type="evidence" value="ECO:0007669"/>
    <property type="project" value="InterPro"/>
</dbReference>
<dbReference type="PANTHER" id="PTHR35098:SF1">
    <property type="entry name" value="NODULIN-RELATED PROTEIN 2"/>
    <property type="match status" value="1"/>
</dbReference>
<proteinExistence type="predicted"/>
<dbReference type="AlphaFoldDB" id="A0A5B6WPC0"/>
<dbReference type="Proteomes" id="UP000325315">
    <property type="component" value="Unassembled WGS sequence"/>
</dbReference>
<name>A0A5B6WPC0_9ROSI</name>
<protein>
    <submittedName>
        <fullName evidence="1">Nodulin-related protein 1</fullName>
    </submittedName>
</protein>
<accession>A0A5B6WPC0</accession>
<keyword evidence="2" id="KW-1185">Reference proteome</keyword>
<dbReference type="InterPro" id="IPR040294">
    <property type="entry name" value="Nodulin-rel_1/2"/>
</dbReference>
<comment type="caution">
    <text evidence="1">The sequence shown here is derived from an EMBL/GenBank/DDBJ whole genome shotgun (WGS) entry which is preliminary data.</text>
</comment>
<dbReference type="PANTHER" id="PTHR35098">
    <property type="entry name" value="EXPRESSED PROTEIN"/>
    <property type="match status" value="1"/>
</dbReference>
<reference evidence="1" key="1">
    <citation type="submission" date="2019-08" db="EMBL/GenBank/DDBJ databases">
        <authorList>
            <person name="Liu F."/>
        </authorList>
    </citation>
    <scope>NUCLEOTIDE SEQUENCE [LARGE SCALE GENOMIC DNA]</scope>
    <source>
        <strain evidence="1">PA1801</strain>
        <tissue evidence="1">Leaf</tissue>
    </source>
</reference>
<organism evidence="1 2">
    <name type="scientific">Gossypium australe</name>
    <dbReference type="NCBI Taxonomy" id="47621"/>
    <lineage>
        <taxon>Eukaryota</taxon>
        <taxon>Viridiplantae</taxon>
        <taxon>Streptophyta</taxon>
        <taxon>Embryophyta</taxon>
        <taxon>Tracheophyta</taxon>
        <taxon>Spermatophyta</taxon>
        <taxon>Magnoliopsida</taxon>
        <taxon>eudicotyledons</taxon>
        <taxon>Gunneridae</taxon>
        <taxon>Pentapetalae</taxon>
        <taxon>rosids</taxon>
        <taxon>malvids</taxon>
        <taxon>Malvales</taxon>
        <taxon>Malvaceae</taxon>
        <taxon>Malvoideae</taxon>
        <taxon>Gossypium</taxon>
    </lineage>
</organism>
<dbReference type="OrthoDB" id="695806at2759"/>
<gene>
    <name evidence="1" type="ORF">EPI10_005888</name>
</gene>
<dbReference type="EMBL" id="SMMG02000002">
    <property type="protein sequence ID" value="KAA3483741.1"/>
    <property type="molecule type" value="Genomic_DNA"/>
</dbReference>
<sequence>MASERDPKPGTSELLSSAKLVADAAKSTFNKESDKVDKGKVAGAGADLLGAAQHYGKLDKDKGAGQYVEKAETYLHQYQTSHSAPTTNPDYHGTGAAAKDSETAAAAGGGVGDYMKMAQGFLLTMVTGSGRNDIRVILLRRGLGERGDLRTGIMGEKFARLSISNDEEVLMQNQGDEDVVEEDFRLCLVGRVLTDSVVHNLHMGFISEGMEVTLGWDISLRVVPKRASLEVSRWLRDDSYGSNLTRVNVDDDKGGRILKISKNVGLIR</sequence>
<evidence type="ECO:0000313" key="2">
    <source>
        <dbReference type="Proteomes" id="UP000325315"/>
    </source>
</evidence>
<dbReference type="GO" id="GO:0010115">
    <property type="term" value="P:regulation of abscisic acid biosynthetic process"/>
    <property type="evidence" value="ECO:0007669"/>
    <property type="project" value="InterPro"/>
</dbReference>
<evidence type="ECO:0000313" key="1">
    <source>
        <dbReference type="EMBL" id="KAA3483741.1"/>
    </source>
</evidence>